<dbReference type="InterPro" id="IPR009057">
    <property type="entry name" value="Homeodomain-like_sf"/>
</dbReference>
<dbReference type="SUPFAM" id="SSF46689">
    <property type="entry name" value="Homeodomain-like"/>
    <property type="match status" value="1"/>
</dbReference>
<dbReference type="Proteomes" id="UP000322976">
    <property type="component" value="Unassembled WGS sequence"/>
</dbReference>
<keyword evidence="2" id="KW-1185">Reference proteome</keyword>
<evidence type="ECO:0000313" key="2">
    <source>
        <dbReference type="Proteomes" id="UP000322976"/>
    </source>
</evidence>
<reference evidence="1 2" key="1">
    <citation type="submission" date="2019-08" db="EMBL/GenBank/DDBJ databases">
        <title>Calorimonas adulescens gen. nov., sp. nov., an anaerobic thermophilic bacterium from Sakhalin hot spring.</title>
        <authorList>
            <person name="Khomyakova M.A."/>
            <person name="Merkel A.Y."/>
            <person name="Novikov A."/>
            <person name="Bonch-Osmolovskaya E.A."/>
            <person name="Slobodkin A.I."/>
        </authorList>
    </citation>
    <scope>NUCLEOTIDE SEQUENCE [LARGE SCALE GENOMIC DNA]</scope>
    <source>
        <strain evidence="1 2">A05MB</strain>
    </source>
</reference>
<gene>
    <name evidence="1" type="ORF">FWJ32_01325</name>
</gene>
<comment type="caution">
    <text evidence="1">The sequence shown here is derived from an EMBL/GenBank/DDBJ whole genome shotgun (WGS) entry which is preliminary data.</text>
</comment>
<name>A0A5D8QJS8_9THEO</name>
<evidence type="ECO:0000313" key="1">
    <source>
        <dbReference type="EMBL" id="TZE83548.1"/>
    </source>
</evidence>
<proteinExistence type="predicted"/>
<accession>A0A5D8QJS8</accession>
<dbReference type="AlphaFoldDB" id="A0A5D8QJS8"/>
<sequence length="161" mass="18139">MAAPKKYNPKYHDAWAWSLAMKGCDNKEIAEAMGVSVRTILRWSKTTDANGNEVLTSFGEALQEGKDAADAKVEKKLYERALGYDVEESENVVDIDTNGNIKPVRRKTTKKHVPPDTMAIMYWLNNRRRGEWSQKQDVNISTDNGEDVVIYMPANGRDSDG</sequence>
<dbReference type="RefSeq" id="WP_149544167.1">
    <property type="nucleotide sequence ID" value="NZ_VTPS01000001.1"/>
</dbReference>
<organism evidence="1 2">
    <name type="scientific">Calorimonas adulescens</name>
    <dbReference type="NCBI Taxonomy" id="2606906"/>
    <lineage>
        <taxon>Bacteria</taxon>
        <taxon>Bacillati</taxon>
        <taxon>Bacillota</taxon>
        <taxon>Clostridia</taxon>
        <taxon>Thermoanaerobacterales</taxon>
        <taxon>Thermoanaerobacteraceae</taxon>
        <taxon>Calorimonas</taxon>
    </lineage>
</organism>
<protein>
    <submittedName>
        <fullName evidence="1">LuxR family transcriptional regulator</fullName>
    </submittedName>
</protein>
<dbReference type="EMBL" id="VTPS01000001">
    <property type="protein sequence ID" value="TZE83548.1"/>
    <property type="molecule type" value="Genomic_DNA"/>
</dbReference>